<dbReference type="Proteomes" id="UP001207930">
    <property type="component" value="Unassembled WGS sequence"/>
</dbReference>
<dbReference type="Pfam" id="PF00580">
    <property type="entry name" value="UvrD-helicase"/>
    <property type="match status" value="1"/>
</dbReference>
<evidence type="ECO:0000256" key="10">
    <source>
        <dbReference type="PROSITE-ProRule" id="PRU00560"/>
    </source>
</evidence>
<dbReference type="Gene3D" id="1.10.486.10">
    <property type="entry name" value="PCRA, domain 4"/>
    <property type="match status" value="1"/>
</dbReference>
<keyword evidence="4 10" id="KW-0347">Helicase</keyword>
<dbReference type="InterPro" id="IPR014016">
    <property type="entry name" value="UvrD-like_ATP-bd"/>
</dbReference>
<dbReference type="Pfam" id="PF13361">
    <property type="entry name" value="UvrD_C"/>
    <property type="match status" value="2"/>
</dbReference>
<evidence type="ECO:0000256" key="1">
    <source>
        <dbReference type="ARBA" id="ARBA00009922"/>
    </source>
</evidence>
<feature type="domain" description="UvrD-like helicase C-terminal" evidence="12">
    <location>
        <begin position="321"/>
        <end position="596"/>
    </location>
</feature>
<dbReference type="CDD" id="cd17932">
    <property type="entry name" value="DEXQc_UvrD"/>
    <property type="match status" value="1"/>
</dbReference>
<evidence type="ECO:0000313" key="14">
    <source>
        <dbReference type="Proteomes" id="UP001207930"/>
    </source>
</evidence>
<evidence type="ECO:0000256" key="5">
    <source>
        <dbReference type="ARBA" id="ARBA00022840"/>
    </source>
</evidence>
<protein>
    <recommendedName>
        <fullName evidence="8">DNA 3'-5' helicase</fullName>
        <ecNumber evidence="8">5.6.2.4</ecNumber>
    </recommendedName>
</protein>
<evidence type="ECO:0000259" key="11">
    <source>
        <dbReference type="PROSITE" id="PS51198"/>
    </source>
</evidence>
<feature type="binding site" evidence="10">
    <location>
        <begin position="57"/>
        <end position="64"/>
    </location>
    <ligand>
        <name>ATP</name>
        <dbReference type="ChEBI" id="CHEBI:30616"/>
    </ligand>
</feature>
<dbReference type="InterPro" id="IPR013986">
    <property type="entry name" value="DExx_box_DNA_helicase_dom_sf"/>
</dbReference>
<evidence type="ECO:0000313" key="13">
    <source>
        <dbReference type="EMBL" id="MCW1886522.1"/>
    </source>
</evidence>
<accession>A0ABT3FSU5</accession>
<organism evidence="13 14">
    <name type="scientific">Luteolibacter flavescens</name>
    <dbReference type="NCBI Taxonomy" id="1859460"/>
    <lineage>
        <taxon>Bacteria</taxon>
        <taxon>Pseudomonadati</taxon>
        <taxon>Verrucomicrobiota</taxon>
        <taxon>Verrucomicrobiia</taxon>
        <taxon>Verrucomicrobiales</taxon>
        <taxon>Verrucomicrobiaceae</taxon>
        <taxon>Luteolibacter</taxon>
    </lineage>
</organism>
<dbReference type="Gene3D" id="1.10.10.160">
    <property type="match status" value="1"/>
</dbReference>
<evidence type="ECO:0000256" key="4">
    <source>
        <dbReference type="ARBA" id="ARBA00022806"/>
    </source>
</evidence>
<dbReference type="PANTHER" id="PTHR11070">
    <property type="entry name" value="UVRD / RECB / PCRA DNA HELICASE FAMILY MEMBER"/>
    <property type="match status" value="1"/>
</dbReference>
<keyword evidence="14" id="KW-1185">Reference proteome</keyword>
<dbReference type="GO" id="GO:0004386">
    <property type="term" value="F:helicase activity"/>
    <property type="evidence" value="ECO:0007669"/>
    <property type="project" value="UniProtKB-KW"/>
</dbReference>
<dbReference type="PROSITE" id="PS51198">
    <property type="entry name" value="UVRD_HELICASE_ATP_BIND"/>
    <property type="match status" value="1"/>
</dbReference>
<keyword evidence="3 10" id="KW-0378">Hydrolase</keyword>
<keyword evidence="5 10" id="KW-0067">ATP-binding</keyword>
<evidence type="ECO:0000256" key="9">
    <source>
        <dbReference type="ARBA" id="ARBA00048988"/>
    </source>
</evidence>
<sequence>MVLDRLPKIPKLREMAREYTLNRRTSGPASGIDYRAELNDEQYAAVTSPPGASLVIAGAGSGKTRTLTYRVAYLLDHEVEARNILLLTFTNKAAREMTERVRTLVPHDVSALWSGTFHSIGNRILRRHAEVLGFTKSFSILDRDDQKSLLGGVIASLDIDTKVRRFPKADVLASIFSLVENTPDTLDDLLRTRYPYFDDWSSEIHKAYERYGKRKLETNSMDFDDLLVLTLKLFQKDEELLALYQKRFRHILVDEYQDTNAVQSELIDLLSAGGASVMAVGDDAQSIYSWRGADMGNILSFPKRHEGCRVYKIETNYRSVPEILDLSNAAIRANTARFDKDLKSSRADAGLKPALVPLEDPATQAAFVAQRMLELRDEGIPLEEMAVLYRAHFQSLEIQMELTHRGIPFAITSGLRFFEQAHIKDVSAFMRFVTNRRDETSFKRLVLLLPGIGAAGADKLWRDWQKTGYAESEELPVWSDVLGTLKPPKKAAKHWEQLGYTLDELTPHGEFARPSEMVFSILEGLYAEFLQASYDNYENRRSDIEQLMAYGGNFDDVLDFLSQLSLLGAADGEPTGDRSEKDDEKVTLSSIHQAKGLEWKVVFLIWLTDGQFPNGRILEADDADQLEEERRLFYVAITRAKDELYLTYPFINPKSYTGDVIQRPSRFLDDFPRSLVEEWKVGSSWADEPF</sequence>
<comment type="catalytic activity">
    <reaction evidence="9">
        <text>ATP + H2O = ADP + phosphate + H(+)</text>
        <dbReference type="Rhea" id="RHEA:13065"/>
        <dbReference type="ChEBI" id="CHEBI:15377"/>
        <dbReference type="ChEBI" id="CHEBI:15378"/>
        <dbReference type="ChEBI" id="CHEBI:30616"/>
        <dbReference type="ChEBI" id="CHEBI:43474"/>
        <dbReference type="ChEBI" id="CHEBI:456216"/>
        <dbReference type="EC" id="5.6.2.4"/>
    </reaction>
</comment>
<evidence type="ECO:0000259" key="12">
    <source>
        <dbReference type="PROSITE" id="PS51217"/>
    </source>
</evidence>
<dbReference type="PANTHER" id="PTHR11070:SF3">
    <property type="entry name" value="DNA 3'-5' HELICASE"/>
    <property type="match status" value="1"/>
</dbReference>
<evidence type="ECO:0000256" key="7">
    <source>
        <dbReference type="ARBA" id="ARBA00034617"/>
    </source>
</evidence>
<reference evidence="13 14" key="1">
    <citation type="submission" date="2022-10" db="EMBL/GenBank/DDBJ databases">
        <title>Luteolibacter flavescens strain MCCC 1K03193, whole genome shotgun sequencing project.</title>
        <authorList>
            <person name="Zhao G."/>
            <person name="Shen L."/>
        </authorList>
    </citation>
    <scope>NUCLEOTIDE SEQUENCE [LARGE SCALE GENOMIC DNA]</scope>
    <source>
        <strain evidence="13 14">MCCC 1K03193</strain>
    </source>
</reference>
<keyword evidence="6" id="KW-0413">Isomerase</keyword>
<evidence type="ECO:0000256" key="8">
    <source>
        <dbReference type="ARBA" id="ARBA00034808"/>
    </source>
</evidence>
<comment type="similarity">
    <text evidence="1">Belongs to the helicase family. UvrD subfamily.</text>
</comment>
<dbReference type="Gene3D" id="3.40.50.300">
    <property type="entry name" value="P-loop containing nucleotide triphosphate hydrolases"/>
    <property type="match status" value="2"/>
</dbReference>
<gene>
    <name evidence="13" type="ORF">OKA04_17420</name>
</gene>
<dbReference type="InterPro" id="IPR014017">
    <property type="entry name" value="DNA_helicase_UvrD-like_C"/>
</dbReference>
<proteinExistence type="inferred from homology"/>
<name>A0ABT3FSU5_9BACT</name>
<dbReference type="EC" id="5.6.2.4" evidence="8"/>
<dbReference type="CDD" id="cd18807">
    <property type="entry name" value="SF1_C_UvrD"/>
    <property type="match status" value="1"/>
</dbReference>
<evidence type="ECO:0000256" key="3">
    <source>
        <dbReference type="ARBA" id="ARBA00022801"/>
    </source>
</evidence>
<dbReference type="EMBL" id="JAPDDS010000010">
    <property type="protein sequence ID" value="MCW1886522.1"/>
    <property type="molecule type" value="Genomic_DNA"/>
</dbReference>
<comment type="catalytic activity">
    <reaction evidence="7">
        <text>Couples ATP hydrolysis with the unwinding of duplex DNA by translocating in the 3'-5' direction.</text>
        <dbReference type="EC" id="5.6.2.4"/>
    </reaction>
</comment>
<evidence type="ECO:0000256" key="2">
    <source>
        <dbReference type="ARBA" id="ARBA00022741"/>
    </source>
</evidence>
<dbReference type="RefSeq" id="WP_264502478.1">
    <property type="nucleotide sequence ID" value="NZ_JAPDDS010000010.1"/>
</dbReference>
<feature type="domain" description="UvrD-like helicase ATP-binding" evidence="11">
    <location>
        <begin position="36"/>
        <end position="320"/>
    </location>
</feature>
<keyword evidence="2 10" id="KW-0547">Nucleotide-binding</keyword>
<dbReference type="SUPFAM" id="SSF52540">
    <property type="entry name" value="P-loop containing nucleoside triphosphate hydrolases"/>
    <property type="match status" value="1"/>
</dbReference>
<dbReference type="PROSITE" id="PS51217">
    <property type="entry name" value="UVRD_HELICASE_CTER"/>
    <property type="match status" value="1"/>
</dbReference>
<dbReference type="InterPro" id="IPR027417">
    <property type="entry name" value="P-loop_NTPase"/>
</dbReference>
<dbReference type="InterPro" id="IPR000212">
    <property type="entry name" value="DNA_helicase_UvrD/REP"/>
</dbReference>
<evidence type="ECO:0000256" key="6">
    <source>
        <dbReference type="ARBA" id="ARBA00023235"/>
    </source>
</evidence>
<comment type="caution">
    <text evidence="13">The sequence shown here is derived from an EMBL/GenBank/DDBJ whole genome shotgun (WGS) entry which is preliminary data.</text>
</comment>